<evidence type="ECO:0000313" key="4">
    <source>
        <dbReference type="Proteomes" id="UP001470230"/>
    </source>
</evidence>
<dbReference type="PANTHER" id="PTHR23257:SF963">
    <property type="entry name" value="AT08303P"/>
    <property type="match status" value="1"/>
</dbReference>
<dbReference type="PROSITE" id="PS50011">
    <property type="entry name" value="PROTEIN_KINASE_DOM"/>
    <property type="match status" value="1"/>
</dbReference>
<protein>
    <recommendedName>
        <fullName evidence="2">Protein kinase domain-containing protein</fullName>
    </recommendedName>
</protein>
<dbReference type="InterPro" id="IPR050167">
    <property type="entry name" value="Ser_Thr_protein_kinase"/>
</dbReference>
<comment type="caution">
    <text evidence="3">The sequence shown here is derived from an EMBL/GenBank/DDBJ whole genome shotgun (WGS) entry which is preliminary data.</text>
</comment>
<dbReference type="SMART" id="SM00220">
    <property type="entry name" value="S_TKc"/>
    <property type="match status" value="1"/>
</dbReference>
<dbReference type="PROSITE" id="PS00108">
    <property type="entry name" value="PROTEIN_KINASE_ST"/>
    <property type="match status" value="1"/>
</dbReference>
<dbReference type="EMBL" id="JAPFFF010000013">
    <property type="protein sequence ID" value="KAK8871581.1"/>
    <property type="molecule type" value="Genomic_DNA"/>
</dbReference>
<gene>
    <name evidence="3" type="ORF">M9Y10_007314</name>
</gene>
<dbReference type="Gene3D" id="1.10.510.10">
    <property type="entry name" value="Transferase(Phosphotransferase) domain 1"/>
    <property type="match status" value="1"/>
</dbReference>
<feature type="domain" description="Protein kinase" evidence="2">
    <location>
        <begin position="15"/>
        <end position="298"/>
    </location>
</feature>
<accession>A0ABR2J1E2</accession>
<organism evidence="3 4">
    <name type="scientific">Tritrichomonas musculus</name>
    <dbReference type="NCBI Taxonomy" id="1915356"/>
    <lineage>
        <taxon>Eukaryota</taxon>
        <taxon>Metamonada</taxon>
        <taxon>Parabasalia</taxon>
        <taxon>Tritrichomonadida</taxon>
        <taxon>Tritrichomonadidae</taxon>
        <taxon>Tritrichomonas</taxon>
    </lineage>
</organism>
<dbReference type="Proteomes" id="UP001470230">
    <property type="component" value="Unassembled WGS sequence"/>
</dbReference>
<dbReference type="PANTHER" id="PTHR23257">
    <property type="entry name" value="SERINE-THREONINE PROTEIN KINASE"/>
    <property type="match status" value="1"/>
</dbReference>
<dbReference type="Pfam" id="PF00069">
    <property type="entry name" value="Pkinase"/>
    <property type="match status" value="1"/>
</dbReference>
<dbReference type="SUPFAM" id="SSF56112">
    <property type="entry name" value="Protein kinase-like (PK-like)"/>
    <property type="match status" value="1"/>
</dbReference>
<reference evidence="3 4" key="1">
    <citation type="submission" date="2024-04" db="EMBL/GenBank/DDBJ databases">
        <title>Tritrichomonas musculus Genome.</title>
        <authorList>
            <person name="Alves-Ferreira E."/>
            <person name="Grigg M."/>
            <person name="Lorenzi H."/>
            <person name="Galac M."/>
        </authorList>
    </citation>
    <scope>NUCLEOTIDE SEQUENCE [LARGE SCALE GENOMIC DNA]</scope>
    <source>
        <strain evidence="3 4">EAF2021</strain>
    </source>
</reference>
<sequence>MPFKHLDTELIDELLSTKKRIGKGATSTTYRVKNCFTNKGSLCLKMLNGEYFTLSNEQDTNKSKNKSSWTEEEEQNNEEEEKPEFDIEMANKLYKEYELLHLLCHPNILTAYGFYLGDKTHNPAILLEFCMQNLSKAIKMFDDVDLVGVIYEICSAMEYLHEYNVFHRDLKMANILIKQNKHVKICDFGMSKVIDLTTLTSLTHNVGTIAFMAPELFREDQKYNEKVDVYSFGVVMYFIVTKGEEAPFTGTGSYASLKLPNSINKLSQSIIKKCWSNSPEERPSFSDILKTMTDNNFMLVDGIEDKIPNLLKHLGLK</sequence>
<evidence type="ECO:0000313" key="3">
    <source>
        <dbReference type="EMBL" id="KAK8871581.1"/>
    </source>
</evidence>
<feature type="region of interest" description="Disordered" evidence="1">
    <location>
        <begin position="58"/>
        <end position="84"/>
    </location>
</feature>
<feature type="compositionally biased region" description="Acidic residues" evidence="1">
    <location>
        <begin position="70"/>
        <end position="84"/>
    </location>
</feature>
<keyword evidence="4" id="KW-1185">Reference proteome</keyword>
<dbReference type="InterPro" id="IPR011009">
    <property type="entry name" value="Kinase-like_dom_sf"/>
</dbReference>
<dbReference type="InterPro" id="IPR000719">
    <property type="entry name" value="Prot_kinase_dom"/>
</dbReference>
<proteinExistence type="predicted"/>
<dbReference type="InterPro" id="IPR008271">
    <property type="entry name" value="Ser/Thr_kinase_AS"/>
</dbReference>
<evidence type="ECO:0000256" key="1">
    <source>
        <dbReference type="SAM" id="MobiDB-lite"/>
    </source>
</evidence>
<name>A0ABR2J1E2_9EUKA</name>
<evidence type="ECO:0000259" key="2">
    <source>
        <dbReference type="PROSITE" id="PS50011"/>
    </source>
</evidence>